<feature type="compositionally biased region" description="Low complexity" evidence="1">
    <location>
        <begin position="333"/>
        <end position="344"/>
    </location>
</feature>
<feature type="compositionally biased region" description="Gly residues" evidence="1">
    <location>
        <begin position="85"/>
        <end position="104"/>
    </location>
</feature>
<feature type="compositionally biased region" description="Low complexity" evidence="1">
    <location>
        <begin position="298"/>
        <end position="324"/>
    </location>
</feature>
<feature type="region of interest" description="Disordered" evidence="1">
    <location>
        <begin position="253"/>
        <end position="344"/>
    </location>
</feature>
<feature type="compositionally biased region" description="Gly residues" evidence="1">
    <location>
        <begin position="262"/>
        <end position="281"/>
    </location>
</feature>
<feature type="signal peptide" evidence="2">
    <location>
        <begin position="1"/>
        <end position="17"/>
    </location>
</feature>
<evidence type="ECO:0000313" key="3">
    <source>
        <dbReference type="EMBL" id="CZT45671.1"/>
    </source>
</evidence>
<keyword evidence="2" id="KW-0732">Signal</keyword>
<evidence type="ECO:0000256" key="1">
    <source>
        <dbReference type="SAM" id="MobiDB-lite"/>
    </source>
</evidence>
<dbReference type="Proteomes" id="UP000177625">
    <property type="component" value="Unassembled WGS sequence"/>
</dbReference>
<evidence type="ECO:0008006" key="5">
    <source>
        <dbReference type="Google" id="ProtNLM"/>
    </source>
</evidence>
<sequence>MKFFTILNLSLIGTSVAAPLDRIAISARAVAVRADSDTAGDAAAKALTASKAISDTAGGAANSGGAASGESGRTPAQGAAKRAGNGNGNNGNGNTGTGNRGGSSGQVQTAPDLQRGGTPGAPGVQYAAGAFANDATTVSNSLNALGSETNPEMIRALATVAFTAESDEDQRRNVLNTAGGSAAKNANALIVKNTPAVLDGLQNIMNDPTVATTRTNLQSIERARNPNILPSITELSNAAMMMSGLQQLAVEFPQTSGSSGSASGGGQNGNQNGNNGGGNNNSGGNNSGVNNGGGNNGNGNNSSGNNSGVNNVSGNNGNGNNSNGNNGGGNNSGGNNARVNNAEN</sequence>
<evidence type="ECO:0000313" key="4">
    <source>
        <dbReference type="Proteomes" id="UP000177625"/>
    </source>
</evidence>
<protein>
    <recommendedName>
        <fullName evidence="5">Ppe family protein</fullName>
    </recommendedName>
</protein>
<feature type="compositionally biased region" description="Low complexity" evidence="1">
    <location>
        <begin position="57"/>
        <end position="72"/>
    </location>
</feature>
<accession>A0A1E1M992</accession>
<dbReference type="AlphaFoldDB" id="A0A1E1M992"/>
<dbReference type="EMBL" id="FJVC01000217">
    <property type="protein sequence ID" value="CZT45671.1"/>
    <property type="molecule type" value="Genomic_DNA"/>
</dbReference>
<reference evidence="4" key="1">
    <citation type="submission" date="2016-03" db="EMBL/GenBank/DDBJ databases">
        <authorList>
            <person name="Guldener U."/>
        </authorList>
    </citation>
    <scope>NUCLEOTIDE SEQUENCE [LARGE SCALE GENOMIC DNA]</scope>
</reference>
<feature type="region of interest" description="Disordered" evidence="1">
    <location>
        <begin position="57"/>
        <end position="125"/>
    </location>
</feature>
<feature type="chain" id="PRO_5009448071" description="Ppe family protein" evidence="2">
    <location>
        <begin position="18"/>
        <end position="344"/>
    </location>
</feature>
<evidence type="ECO:0000256" key="2">
    <source>
        <dbReference type="SAM" id="SignalP"/>
    </source>
</evidence>
<keyword evidence="4" id="KW-1185">Reference proteome</keyword>
<proteinExistence type="predicted"/>
<name>A0A1E1M992_RHYSE</name>
<gene>
    <name evidence="3" type="ORF">RSE6_06002</name>
</gene>
<organism evidence="3 4">
    <name type="scientific">Rhynchosporium secalis</name>
    <name type="common">Barley scald fungus</name>
    <dbReference type="NCBI Taxonomy" id="38038"/>
    <lineage>
        <taxon>Eukaryota</taxon>
        <taxon>Fungi</taxon>
        <taxon>Dikarya</taxon>
        <taxon>Ascomycota</taxon>
        <taxon>Pezizomycotina</taxon>
        <taxon>Leotiomycetes</taxon>
        <taxon>Helotiales</taxon>
        <taxon>Ploettnerulaceae</taxon>
        <taxon>Rhynchosporium</taxon>
    </lineage>
</organism>